<keyword evidence="5" id="KW-1185">Reference proteome</keyword>
<feature type="domain" description="4'-phosphopantetheinyl transferase" evidence="3">
    <location>
        <begin position="117"/>
        <end position="180"/>
    </location>
</feature>
<reference evidence="4" key="1">
    <citation type="submission" date="2009-10" db="EMBL/GenBank/DDBJ databases">
        <title>The genome sequence of Streptomyces sviceus strain ATCC 29083.</title>
        <authorList>
            <consortium name="The Broad Institute Genome Sequencing Platform"/>
            <consortium name="Broad Institute Microbial Sequencing Center"/>
            <person name="Fischbach M."/>
            <person name="Godfrey P."/>
            <person name="Ward D."/>
            <person name="Young S."/>
            <person name="Zeng Q."/>
            <person name="Koehrsen M."/>
            <person name="Alvarado L."/>
            <person name="Berlin A.M."/>
            <person name="Bochicchio J."/>
            <person name="Borenstein D."/>
            <person name="Chapman S.B."/>
            <person name="Chen Z."/>
            <person name="Engels R."/>
            <person name="Freedman E."/>
            <person name="Gellesch M."/>
            <person name="Goldberg J."/>
            <person name="Griggs A."/>
            <person name="Gujja S."/>
            <person name="Heilman E.R."/>
            <person name="Heiman D.I."/>
            <person name="Hepburn T.A."/>
            <person name="Howarth C."/>
            <person name="Jen D."/>
            <person name="Larson L."/>
            <person name="Lewis B."/>
            <person name="Mehta T."/>
            <person name="Park D."/>
            <person name="Pearson M."/>
            <person name="Richards J."/>
            <person name="Roberts A."/>
            <person name="Saif S."/>
            <person name="Shea T.D."/>
            <person name="Shenoy N."/>
            <person name="Sisk P."/>
            <person name="Stolte C."/>
            <person name="Sykes S.N."/>
            <person name="Thomson T."/>
            <person name="Walk T."/>
            <person name="White J."/>
            <person name="Yandava C."/>
            <person name="Straight P."/>
            <person name="Clardy J."/>
            <person name="Hung D."/>
            <person name="Kolter R."/>
            <person name="Mekalanos J."/>
            <person name="Walker S."/>
            <person name="Walsh C.T."/>
            <person name="Wieland-Brown L.C."/>
            <person name="Haas B."/>
            <person name="Nusbaum C."/>
            <person name="Birren B."/>
        </authorList>
    </citation>
    <scope>NUCLEOTIDE SEQUENCE [LARGE SCALE GENOMIC DNA]</scope>
    <source>
        <strain evidence="4">ATCC 29083</strain>
    </source>
</reference>
<dbReference type="Proteomes" id="UP000002785">
    <property type="component" value="Chromosome"/>
</dbReference>
<dbReference type="HOGENOM" id="CLU_057011_2_1_11"/>
<dbReference type="Gene3D" id="3.90.470.20">
    <property type="entry name" value="4'-phosphopantetheinyl transferase domain"/>
    <property type="match status" value="1"/>
</dbReference>
<dbReference type="InterPro" id="IPR050559">
    <property type="entry name" value="P-Pant_transferase_sf"/>
</dbReference>
<evidence type="ECO:0000259" key="3">
    <source>
        <dbReference type="Pfam" id="PF01648"/>
    </source>
</evidence>
<organism evidence="4 5">
    <name type="scientific">Streptomyces sviceus (strain ATCC 29083 / DSM 924 / JCM 4929 / NBRC 13980 / NCIMB 11184 / NRRL 5439 / UC 5370)</name>
    <dbReference type="NCBI Taxonomy" id="463191"/>
    <lineage>
        <taxon>Bacteria</taxon>
        <taxon>Bacillati</taxon>
        <taxon>Actinomycetota</taxon>
        <taxon>Actinomycetes</taxon>
        <taxon>Kitasatosporales</taxon>
        <taxon>Streptomycetaceae</taxon>
        <taxon>Streptomyces</taxon>
    </lineage>
</organism>
<dbReference type="eggNOG" id="COG2091">
    <property type="taxonomic scope" value="Bacteria"/>
</dbReference>
<dbReference type="SUPFAM" id="SSF56214">
    <property type="entry name" value="4'-phosphopantetheinyl transferase"/>
    <property type="match status" value="2"/>
</dbReference>
<dbReference type="GO" id="GO:0019878">
    <property type="term" value="P:lysine biosynthetic process via aminoadipic acid"/>
    <property type="evidence" value="ECO:0007669"/>
    <property type="project" value="TreeGrafter"/>
</dbReference>
<dbReference type="PANTHER" id="PTHR12215:SF10">
    <property type="entry name" value="L-AMINOADIPATE-SEMIALDEHYDE DEHYDROGENASE-PHOSPHOPANTETHEINYL TRANSFERASE"/>
    <property type="match status" value="1"/>
</dbReference>
<evidence type="ECO:0000256" key="1">
    <source>
        <dbReference type="ARBA" id="ARBA00010990"/>
    </source>
</evidence>
<dbReference type="InterPro" id="IPR037143">
    <property type="entry name" value="4-PPantetheinyl_Trfase_dom_sf"/>
</dbReference>
<dbReference type="GO" id="GO:0000287">
    <property type="term" value="F:magnesium ion binding"/>
    <property type="evidence" value="ECO:0007669"/>
    <property type="project" value="InterPro"/>
</dbReference>
<comment type="similarity">
    <text evidence="1">Belongs to the P-Pant transferase superfamily. Gsp/Sfp/HetI/AcpT family.</text>
</comment>
<dbReference type="PANTHER" id="PTHR12215">
    <property type="entry name" value="PHOSPHOPANTETHEINE TRANSFERASE"/>
    <property type="match status" value="1"/>
</dbReference>
<dbReference type="Pfam" id="PF01648">
    <property type="entry name" value="ACPS"/>
    <property type="match status" value="1"/>
</dbReference>
<proteinExistence type="inferred from homology"/>
<accession>B5HTX1</accession>
<sequence>MPAADRNAVSAADVWYVGVDQVPESLAVLLDDRDRVRSRRILREADRQRFLAAWVLTRLVLGERMGVDPAALGFDRTCAHCGDRTHGKPVVETADAGPDFSLSHVGGLAVVAVSDRAVGVDIEDATAGERPPTSALTERERAACRGYADFARLWTRKEALLKAVGKGLQIHPRRVEILDSTPVALPEELGRPEDFALCDLVLPAPYVGSLAIRGPRPSLSVRSGAELVDDVVRLVPGLRSPARG</sequence>
<evidence type="ECO:0000313" key="4">
    <source>
        <dbReference type="EMBL" id="EDY56253.2"/>
    </source>
</evidence>
<dbReference type="GO" id="GO:0005829">
    <property type="term" value="C:cytosol"/>
    <property type="evidence" value="ECO:0007669"/>
    <property type="project" value="TreeGrafter"/>
</dbReference>
<gene>
    <name evidence="4" type="ORF">SSEG_02669</name>
</gene>
<evidence type="ECO:0000313" key="5">
    <source>
        <dbReference type="Proteomes" id="UP000002785"/>
    </source>
</evidence>
<dbReference type="InterPro" id="IPR008278">
    <property type="entry name" value="4-PPantetheinyl_Trfase_dom"/>
</dbReference>
<dbReference type="GO" id="GO:0008897">
    <property type="term" value="F:holo-[acyl-carrier-protein] synthase activity"/>
    <property type="evidence" value="ECO:0007669"/>
    <property type="project" value="InterPro"/>
</dbReference>
<dbReference type="EMBL" id="CM000951">
    <property type="protein sequence ID" value="EDY56253.2"/>
    <property type="molecule type" value="Genomic_DNA"/>
</dbReference>
<name>B5HTX1_STRX2</name>
<keyword evidence="2 4" id="KW-0808">Transferase</keyword>
<protein>
    <submittedName>
        <fullName evidence="4">Phosphopantetheinyl transferase</fullName>
    </submittedName>
</protein>
<evidence type="ECO:0000256" key="2">
    <source>
        <dbReference type="ARBA" id="ARBA00022679"/>
    </source>
</evidence>
<dbReference type="AlphaFoldDB" id="B5HTX1"/>